<dbReference type="GO" id="GO:0009117">
    <property type="term" value="P:nucleotide metabolic process"/>
    <property type="evidence" value="ECO:0007669"/>
    <property type="project" value="UniProtKB-KW"/>
</dbReference>
<dbReference type="PANTHER" id="PTHR28213:SF1">
    <property type="entry name" value="IMP-SPECIFIC 5'-NUCLEOTIDASE 1"/>
    <property type="match status" value="1"/>
</dbReference>
<sequence length="478" mass="53359">MTTRYRVEYALKTHRRDQFIVLPMMTTPLLRLRPPHLHISTRRYHDPSNSPTSFTQWLKGLLAVPFVLYSQPNGVFGDGPSVTQMAEEAHRRYAEIMRDVELMIEDHITRQSDHHMLPSKLRMLVPTVGPFFTRLPLEAAFKYQDRKRNISSRRFVAPSFNDVRQILNSAQIMAVNGGTLQLATFDGDVTLYDDGESLVPTNPVIPRLLDLLRKNIKIGIVTAAGYLTADRYYERLYGLLEAIATADDLDPIQKQNIVIMGGEANYLFEFSPSSPHRLAPVQREEWLTPEMASWSEADIANLLDVAESALQDCIKTMNLPAIIVRKDRAVGIIPKTPDVRIARESLEETVLVVQRILELTYIGSSHETPLNRTLAPTGAATSAPGPVPFCAFNGGRDVFVDIGDKSWGVTVCQQWFGSKNGNGAIRGENTLHVGDQFLSAGSNDFKARSVGTTAWIASPTETVELLDELADLMQKKLS</sequence>
<dbReference type="GO" id="GO:0005524">
    <property type="term" value="F:ATP binding"/>
    <property type="evidence" value="ECO:0007669"/>
    <property type="project" value="UniProtKB-KW"/>
</dbReference>
<dbReference type="PIRSF" id="PIRSF028836">
    <property type="entry name" value="ISN1"/>
    <property type="match status" value="1"/>
</dbReference>
<keyword evidence="7 12" id="KW-0378">Hydrolase</keyword>
<dbReference type="EMBL" id="JAGPYM010000013">
    <property type="protein sequence ID" value="KAH6887953.1"/>
    <property type="molecule type" value="Genomic_DNA"/>
</dbReference>
<evidence type="ECO:0000256" key="3">
    <source>
        <dbReference type="ARBA" id="ARBA00011881"/>
    </source>
</evidence>
<dbReference type="Pfam" id="PF06437">
    <property type="entry name" value="ISN1"/>
    <property type="match status" value="2"/>
</dbReference>
<dbReference type="GO" id="GO:0071592">
    <property type="term" value="P:nicotinic acid riboside biosynthetic process"/>
    <property type="evidence" value="ECO:0007669"/>
    <property type="project" value="TreeGrafter"/>
</dbReference>
<reference evidence="13 14" key="1">
    <citation type="journal article" date="2021" name="Nat. Commun.">
        <title>Genetic determinants of endophytism in the Arabidopsis root mycobiome.</title>
        <authorList>
            <person name="Mesny F."/>
            <person name="Miyauchi S."/>
            <person name="Thiergart T."/>
            <person name="Pickel B."/>
            <person name="Atanasova L."/>
            <person name="Karlsson M."/>
            <person name="Huettel B."/>
            <person name="Barry K.W."/>
            <person name="Haridas S."/>
            <person name="Chen C."/>
            <person name="Bauer D."/>
            <person name="Andreopoulos W."/>
            <person name="Pangilinan J."/>
            <person name="LaButti K."/>
            <person name="Riley R."/>
            <person name="Lipzen A."/>
            <person name="Clum A."/>
            <person name="Drula E."/>
            <person name="Henrissat B."/>
            <person name="Kohler A."/>
            <person name="Grigoriev I.V."/>
            <person name="Martin F.M."/>
            <person name="Hacquard S."/>
        </authorList>
    </citation>
    <scope>NUCLEOTIDE SEQUENCE [LARGE SCALE GENOMIC DNA]</scope>
    <source>
        <strain evidence="13 14">MPI-CAGE-CH-0241</strain>
    </source>
</reference>
<keyword evidence="6" id="KW-0547">Nucleotide-binding</keyword>
<dbReference type="EC" id="3.1.3.-" evidence="12"/>
<proteinExistence type="inferred from homology"/>
<evidence type="ECO:0000256" key="11">
    <source>
        <dbReference type="ARBA" id="ARBA00047413"/>
    </source>
</evidence>
<keyword evidence="10 12" id="KW-0546">Nucleotide metabolism</keyword>
<evidence type="ECO:0000313" key="13">
    <source>
        <dbReference type="EMBL" id="KAH6887953.1"/>
    </source>
</evidence>
<evidence type="ECO:0000256" key="9">
    <source>
        <dbReference type="ARBA" id="ARBA00022842"/>
    </source>
</evidence>
<dbReference type="InterPro" id="IPR009453">
    <property type="entry name" value="ISN1"/>
</dbReference>
<evidence type="ECO:0000256" key="5">
    <source>
        <dbReference type="ARBA" id="ARBA00022723"/>
    </source>
</evidence>
<dbReference type="AlphaFoldDB" id="A0A9P8W1L6"/>
<dbReference type="PANTHER" id="PTHR28213">
    <property type="entry name" value="IMP-SPECIFIC 5'-NUCLEOTIDASE 1"/>
    <property type="match status" value="1"/>
</dbReference>
<gene>
    <name evidence="13" type="ORF">B0T10DRAFT_529735</name>
</gene>
<evidence type="ECO:0000313" key="14">
    <source>
        <dbReference type="Proteomes" id="UP000777438"/>
    </source>
</evidence>
<keyword evidence="14" id="KW-1185">Reference proteome</keyword>
<evidence type="ECO:0000256" key="8">
    <source>
        <dbReference type="ARBA" id="ARBA00022840"/>
    </source>
</evidence>
<evidence type="ECO:0000256" key="4">
    <source>
        <dbReference type="ARBA" id="ARBA00015544"/>
    </source>
</evidence>
<comment type="cofactor">
    <cofactor evidence="1 12">
        <name>Mg(2+)</name>
        <dbReference type="ChEBI" id="CHEBI:18420"/>
    </cofactor>
</comment>
<comment type="caution">
    <text evidence="13">The sequence shown here is derived from an EMBL/GenBank/DDBJ whole genome shotgun (WGS) entry which is preliminary data.</text>
</comment>
<keyword evidence="5" id="KW-0479">Metal-binding</keyword>
<evidence type="ECO:0000256" key="2">
    <source>
        <dbReference type="ARBA" id="ARBA00005307"/>
    </source>
</evidence>
<dbReference type="GO" id="GO:0000287">
    <property type="term" value="F:magnesium ion binding"/>
    <property type="evidence" value="ECO:0007669"/>
    <property type="project" value="InterPro"/>
</dbReference>
<organism evidence="13 14">
    <name type="scientific">Thelonectria olida</name>
    <dbReference type="NCBI Taxonomy" id="1576542"/>
    <lineage>
        <taxon>Eukaryota</taxon>
        <taxon>Fungi</taxon>
        <taxon>Dikarya</taxon>
        <taxon>Ascomycota</taxon>
        <taxon>Pezizomycotina</taxon>
        <taxon>Sordariomycetes</taxon>
        <taxon>Hypocreomycetidae</taxon>
        <taxon>Hypocreales</taxon>
        <taxon>Nectriaceae</taxon>
        <taxon>Thelonectria</taxon>
    </lineage>
</organism>
<accession>A0A9P8W1L6</accession>
<dbReference type="OrthoDB" id="185373at2759"/>
<comment type="subunit">
    <text evidence="3 12">Homotetramer.</text>
</comment>
<comment type="similarity">
    <text evidence="2 12">Belongs to the ISN1 family.</text>
</comment>
<dbReference type="Proteomes" id="UP000777438">
    <property type="component" value="Unassembled WGS sequence"/>
</dbReference>
<comment type="function">
    <text evidence="12">IMP-specific 5'-nucleotidase involved in IMP (inositol monophosphate) degradation.</text>
</comment>
<dbReference type="SUPFAM" id="SSF56784">
    <property type="entry name" value="HAD-like"/>
    <property type="match status" value="1"/>
</dbReference>
<name>A0A9P8W1L6_9HYPO</name>
<dbReference type="InterPro" id="IPR036412">
    <property type="entry name" value="HAD-like_sf"/>
</dbReference>
<evidence type="ECO:0000256" key="12">
    <source>
        <dbReference type="PIRNR" id="PIRNR028836"/>
    </source>
</evidence>
<dbReference type="GO" id="GO:0071590">
    <property type="term" value="P:nicotinamide riboside biosynthetic process"/>
    <property type="evidence" value="ECO:0007669"/>
    <property type="project" value="TreeGrafter"/>
</dbReference>
<dbReference type="GO" id="GO:0008253">
    <property type="term" value="F:5'-nucleotidase activity"/>
    <property type="evidence" value="ECO:0007669"/>
    <property type="project" value="InterPro"/>
</dbReference>
<dbReference type="GO" id="GO:0006190">
    <property type="term" value="P:inosine salvage"/>
    <property type="evidence" value="ECO:0007669"/>
    <property type="project" value="InterPro"/>
</dbReference>
<evidence type="ECO:0000256" key="10">
    <source>
        <dbReference type="ARBA" id="ARBA00023080"/>
    </source>
</evidence>
<protein>
    <recommendedName>
        <fullName evidence="4 12">IMP-specific 5'-nucleotidase 1</fullName>
        <ecNumber evidence="12">3.1.3.-</ecNumber>
    </recommendedName>
</protein>
<evidence type="ECO:0000256" key="6">
    <source>
        <dbReference type="ARBA" id="ARBA00022741"/>
    </source>
</evidence>
<keyword evidence="8" id="KW-0067">ATP-binding</keyword>
<evidence type="ECO:0000256" key="7">
    <source>
        <dbReference type="ARBA" id="ARBA00022801"/>
    </source>
</evidence>
<comment type="catalytic activity">
    <reaction evidence="11">
        <text>IMP + H2O = inosine + phosphate</text>
        <dbReference type="Rhea" id="RHEA:27718"/>
        <dbReference type="ChEBI" id="CHEBI:15377"/>
        <dbReference type="ChEBI" id="CHEBI:17596"/>
        <dbReference type="ChEBI" id="CHEBI:43474"/>
        <dbReference type="ChEBI" id="CHEBI:58053"/>
        <dbReference type="EC" id="3.1.3.99"/>
    </reaction>
</comment>
<keyword evidence="9 12" id="KW-0460">Magnesium</keyword>
<evidence type="ECO:0000256" key="1">
    <source>
        <dbReference type="ARBA" id="ARBA00001946"/>
    </source>
</evidence>